<dbReference type="SUPFAM" id="SSF46785">
    <property type="entry name" value="Winged helix' DNA-binding domain"/>
    <property type="match status" value="1"/>
</dbReference>
<evidence type="ECO:0000313" key="3">
    <source>
        <dbReference type="EMBL" id="KPD32785.1"/>
    </source>
</evidence>
<dbReference type="InterPro" id="IPR007421">
    <property type="entry name" value="Schlafen_AlbA_2_dom"/>
</dbReference>
<sequence>MTWEELLERLSLGQDERTLFLPPDLSPEELARYAAGLANHRGGILFLGVDGEGRVVGASEIHPLQITHALFQLTQGLLLPYVEVVEGPLGRVLALHVPQSPAAIAVGAGRVPFWDGKRLTELRMGQALPEPDFTAQVLPAASLSDLDPVEVLRLRRILEERGSNLAALPDLELLFALGLLERVEGEDKPTVAGLLLAGTPLALKRLLPQAEVSYYFHGQPDGYLEGPEGYAFREDILRSIPALLERLRDLIQARNRVRYLTVGLFRLEVWDFDQEVYREALLNALVHRDWQSPDAIQVHHYPDRLEVSNPGGFPAGITPENILRHPPKRRNPRLAEALYRLGYVERAGSGVDKMYRLLLKYGKEPPEYHLFPEALTLVLYNPELDEAFVRELAEAQERLGGFSLDHLIAVGHLRRVGEATLEELSRALQLPLEAARKVLTRMERMGLLRKEGGRYYLVRRDPLGERALGLLANPLSRREVEAQLGLTPRATLALLNRLIREGKVERTGRGAATRYRRRV</sequence>
<accession>A0A0N0IRL4</accession>
<dbReference type="EMBL" id="LJJR01000004">
    <property type="protein sequence ID" value="KPD32785.1"/>
    <property type="molecule type" value="Genomic_DNA"/>
</dbReference>
<evidence type="ECO:0000259" key="1">
    <source>
        <dbReference type="Pfam" id="PF04326"/>
    </source>
</evidence>
<dbReference type="PANTHER" id="PTHR30595">
    <property type="entry name" value="GLPR-RELATED TRANSCRIPTIONAL REPRESSOR"/>
    <property type="match status" value="1"/>
</dbReference>
<feature type="domain" description="Schlafen AlbA-2" evidence="1">
    <location>
        <begin position="28"/>
        <end position="103"/>
    </location>
</feature>
<evidence type="ECO:0000259" key="2">
    <source>
        <dbReference type="Pfam" id="PF13338"/>
    </source>
</evidence>
<name>A0A0N0IRL4_THESC</name>
<dbReference type="Pfam" id="PF13749">
    <property type="entry name" value="HATPase_c_4"/>
    <property type="match status" value="1"/>
</dbReference>
<dbReference type="Gene3D" id="1.10.10.10">
    <property type="entry name" value="Winged helix-like DNA-binding domain superfamily/Winged helix DNA-binding domain"/>
    <property type="match status" value="2"/>
</dbReference>
<gene>
    <name evidence="3" type="ORF">AN926_00855</name>
</gene>
<evidence type="ECO:0000313" key="4">
    <source>
        <dbReference type="Proteomes" id="UP000053099"/>
    </source>
</evidence>
<reference evidence="3 4" key="1">
    <citation type="submission" date="2015-09" db="EMBL/GenBank/DDBJ databases">
        <title>Draft genome sequence of Thermus scotoductus strain K1 isolated from a geothermal spring in Nagorno-Karabakh, Armenia.</title>
        <authorList>
            <person name="Saghatelyan A."/>
            <person name="Poghosyan L."/>
            <person name="Panosyan H."/>
            <person name="Birkeland N.-K."/>
        </authorList>
    </citation>
    <scope>NUCLEOTIDE SEQUENCE [LARGE SCALE GENOMIC DNA]</scope>
    <source>
        <strain evidence="3 4">K1</strain>
    </source>
</reference>
<dbReference type="Pfam" id="PF04326">
    <property type="entry name" value="SLFN_AlbA_2"/>
    <property type="match status" value="1"/>
</dbReference>
<dbReference type="AlphaFoldDB" id="A0A0N0IRL4"/>
<dbReference type="InterPro" id="IPR036388">
    <property type="entry name" value="WH-like_DNA-bd_sf"/>
</dbReference>
<protein>
    <submittedName>
        <fullName evidence="3">ATPase</fullName>
    </submittedName>
</protein>
<dbReference type="InterPro" id="IPR038475">
    <property type="entry name" value="RecG_C_sf"/>
</dbReference>
<dbReference type="Gene3D" id="3.30.950.30">
    <property type="entry name" value="Schlafen, AAA domain"/>
    <property type="match status" value="1"/>
</dbReference>
<dbReference type="PANTHER" id="PTHR30595:SF6">
    <property type="entry name" value="SCHLAFEN ALBA-2 DOMAIN-CONTAINING PROTEIN"/>
    <property type="match status" value="1"/>
</dbReference>
<dbReference type="Pfam" id="PF13338">
    <property type="entry name" value="AbiEi_4"/>
    <property type="match status" value="1"/>
</dbReference>
<proteinExistence type="predicted"/>
<dbReference type="PATRIC" id="fig|37636.3.peg.1330"/>
<dbReference type="Gene3D" id="3.30.565.60">
    <property type="match status" value="1"/>
</dbReference>
<comment type="caution">
    <text evidence="3">The sequence shown here is derived from an EMBL/GenBank/DDBJ whole genome shotgun (WGS) entry which is preliminary data.</text>
</comment>
<dbReference type="InterPro" id="IPR025159">
    <property type="entry name" value="AbiEi_N"/>
</dbReference>
<dbReference type="Proteomes" id="UP000053099">
    <property type="component" value="Unassembled WGS sequence"/>
</dbReference>
<dbReference type="InterPro" id="IPR038461">
    <property type="entry name" value="Schlafen_AlbA_2_dom_sf"/>
</dbReference>
<organism evidence="3 4">
    <name type="scientific">Thermus scotoductus</name>
    <dbReference type="NCBI Taxonomy" id="37636"/>
    <lineage>
        <taxon>Bacteria</taxon>
        <taxon>Thermotogati</taxon>
        <taxon>Deinococcota</taxon>
        <taxon>Deinococci</taxon>
        <taxon>Thermales</taxon>
        <taxon>Thermaceae</taxon>
        <taxon>Thermus</taxon>
    </lineage>
</organism>
<dbReference type="InterPro" id="IPR036390">
    <property type="entry name" value="WH_DNA-bd_sf"/>
</dbReference>
<feature type="domain" description="AbiEi antitoxin N-terminal" evidence="2">
    <location>
        <begin position="475"/>
        <end position="510"/>
    </location>
</feature>